<proteinExistence type="predicted"/>
<reference evidence="2" key="1">
    <citation type="submission" date="2018-06" db="EMBL/GenBank/DDBJ databases">
        <authorList>
            <person name="Cea G.-C."/>
            <person name="William W."/>
        </authorList>
    </citation>
    <scope>NUCLEOTIDE SEQUENCE [LARGE SCALE GENOMIC DNA]</scope>
    <source>
        <strain evidence="2">DB21MT-2</strain>
    </source>
</reference>
<evidence type="ECO:0000313" key="2">
    <source>
        <dbReference type="Proteomes" id="UP000250123"/>
    </source>
</evidence>
<dbReference type="Proteomes" id="UP000250123">
    <property type="component" value="Chromosome SHEWBE"/>
</dbReference>
<dbReference type="AlphaFoldDB" id="A0A330M0C2"/>
<gene>
    <name evidence="1" type="ORF">SHEWBE_1392</name>
</gene>
<dbReference type="KEGG" id="sbk:SHEWBE_1392"/>
<protein>
    <submittedName>
        <fullName evidence="1">Uncharacterized protein</fullName>
    </submittedName>
</protein>
<name>A0A330M0C2_9GAMM</name>
<organism evidence="1 2">
    <name type="scientific">Shewanella benthica</name>
    <dbReference type="NCBI Taxonomy" id="43661"/>
    <lineage>
        <taxon>Bacteria</taxon>
        <taxon>Pseudomonadati</taxon>
        <taxon>Pseudomonadota</taxon>
        <taxon>Gammaproteobacteria</taxon>
        <taxon>Alteromonadales</taxon>
        <taxon>Shewanellaceae</taxon>
        <taxon>Shewanella</taxon>
    </lineage>
</organism>
<accession>A0A330M0C2</accession>
<evidence type="ECO:0000313" key="1">
    <source>
        <dbReference type="EMBL" id="SQH75358.1"/>
    </source>
</evidence>
<sequence>MPYSPSLSFGEYNFVIPHPVLEARSRIYTWGFTRKFDLIRSDPFVETLLINFNIHTRITLTPPTLKCAVKVVLNHADKEKSTMDAAYFYCYSAVTYNMND</sequence>
<dbReference type="EMBL" id="LS483452">
    <property type="protein sequence ID" value="SQH75358.1"/>
    <property type="molecule type" value="Genomic_DNA"/>
</dbReference>